<keyword evidence="9" id="KW-0472">Membrane</keyword>
<dbReference type="InterPro" id="IPR050482">
    <property type="entry name" value="Sensor_HK_TwoCompSys"/>
</dbReference>
<evidence type="ECO:0000259" key="10">
    <source>
        <dbReference type="Pfam" id="PF07730"/>
    </source>
</evidence>
<dbReference type="EMBL" id="JAJOMB010000015">
    <property type="protein sequence ID" value="MCD5314185.1"/>
    <property type="molecule type" value="Genomic_DNA"/>
</dbReference>
<keyword evidence="12" id="KW-1185">Reference proteome</keyword>
<feature type="transmembrane region" description="Helical" evidence="9">
    <location>
        <begin position="10"/>
        <end position="28"/>
    </location>
</feature>
<dbReference type="InterPro" id="IPR036890">
    <property type="entry name" value="HATPase_C_sf"/>
</dbReference>
<comment type="catalytic activity">
    <reaction evidence="1">
        <text>ATP + protein L-histidine = ADP + protein N-phospho-L-histidine.</text>
        <dbReference type="EC" id="2.7.13.3"/>
    </reaction>
</comment>
<keyword evidence="8" id="KW-0902">Two-component regulatory system</keyword>
<dbReference type="EC" id="2.7.13.3" evidence="2"/>
<dbReference type="Gene3D" id="3.30.565.10">
    <property type="entry name" value="Histidine kinase-like ATPase, C-terminal domain"/>
    <property type="match status" value="1"/>
</dbReference>
<evidence type="ECO:0000256" key="8">
    <source>
        <dbReference type="ARBA" id="ARBA00023012"/>
    </source>
</evidence>
<gene>
    <name evidence="11" type="ORF">LR394_25065</name>
</gene>
<evidence type="ECO:0000256" key="7">
    <source>
        <dbReference type="ARBA" id="ARBA00022840"/>
    </source>
</evidence>
<evidence type="ECO:0000313" key="11">
    <source>
        <dbReference type="EMBL" id="MCD5314185.1"/>
    </source>
</evidence>
<evidence type="ECO:0000256" key="4">
    <source>
        <dbReference type="ARBA" id="ARBA00022679"/>
    </source>
</evidence>
<dbReference type="GO" id="GO:0005524">
    <property type="term" value="F:ATP binding"/>
    <property type="evidence" value="ECO:0007669"/>
    <property type="project" value="UniProtKB-KW"/>
</dbReference>
<dbReference type="GO" id="GO:0046983">
    <property type="term" value="F:protein dimerization activity"/>
    <property type="evidence" value="ECO:0007669"/>
    <property type="project" value="InterPro"/>
</dbReference>
<evidence type="ECO:0000256" key="9">
    <source>
        <dbReference type="SAM" id="Phobius"/>
    </source>
</evidence>
<sequence>MTVIERSPRWVASISVTVFALAGTVFPFGPTPTWARIAAVGVTAAIAVALARNRTSGRNLLAGLLLIAAASAVIGYGGSATFSWFSMCILAGWAAYALPERVAFGLAGVLCLILGGQWLLVPDTGWAAWIAGTLFTSYACVQSRRQDQLMQQLKQTQAELVVRTAAEERARIAREMHDVIGHALTVSTLHISSARLALEEDPAEAEKSLAEAERLTQAGLAEVRAAVGLLKGQSIQTPLPGLADVPELIESFRRAGSEISLRNELGELTATQGLTIYRILQEALTNATRHAPGAPVTVELTQNAISTQLVVGTPARPSSPIRSGSGLTGMRERAEAVGGALSAGPHQDGWRVEAVLPR</sequence>
<feature type="transmembrane region" description="Helical" evidence="9">
    <location>
        <begin position="59"/>
        <end position="76"/>
    </location>
</feature>
<evidence type="ECO:0000313" key="12">
    <source>
        <dbReference type="Proteomes" id="UP001138997"/>
    </source>
</evidence>
<organism evidence="11 12">
    <name type="scientific">Kineosporia babensis</name>
    <dbReference type="NCBI Taxonomy" id="499548"/>
    <lineage>
        <taxon>Bacteria</taxon>
        <taxon>Bacillati</taxon>
        <taxon>Actinomycetota</taxon>
        <taxon>Actinomycetes</taxon>
        <taxon>Kineosporiales</taxon>
        <taxon>Kineosporiaceae</taxon>
        <taxon>Kineosporia</taxon>
    </lineage>
</organism>
<feature type="transmembrane region" description="Helical" evidence="9">
    <location>
        <begin position="34"/>
        <end position="52"/>
    </location>
</feature>
<dbReference type="SUPFAM" id="SSF55874">
    <property type="entry name" value="ATPase domain of HSP90 chaperone/DNA topoisomerase II/histidine kinase"/>
    <property type="match status" value="1"/>
</dbReference>
<evidence type="ECO:0000256" key="1">
    <source>
        <dbReference type="ARBA" id="ARBA00000085"/>
    </source>
</evidence>
<comment type="caution">
    <text evidence="11">The sequence shown here is derived from an EMBL/GenBank/DDBJ whole genome shotgun (WGS) entry which is preliminary data.</text>
</comment>
<keyword evidence="3" id="KW-0597">Phosphoprotein</keyword>
<feature type="transmembrane region" description="Helical" evidence="9">
    <location>
        <begin position="103"/>
        <end position="120"/>
    </location>
</feature>
<reference evidence="11" key="1">
    <citation type="submission" date="2021-11" db="EMBL/GenBank/DDBJ databases">
        <title>Streptomyces corallinus and Kineosporia corallina sp. nov., two new coral-derived marine actinobacteria.</title>
        <authorList>
            <person name="Buangrab K."/>
            <person name="Sutthacheep M."/>
            <person name="Yeemin T."/>
            <person name="Harunari E."/>
            <person name="Igarashi Y."/>
            <person name="Sripreechasak P."/>
            <person name="Kanchanasin P."/>
            <person name="Tanasupawat S."/>
            <person name="Phongsopitanun W."/>
        </authorList>
    </citation>
    <scope>NUCLEOTIDE SEQUENCE</scope>
    <source>
        <strain evidence="11">JCM 31032</strain>
    </source>
</reference>
<evidence type="ECO:0000256" key="6">
    <source>
        <dbReference type="ARBA" id="ARBA00022777"/>
    </source>
</evidence>
<evidence type="ECO:0000256" key="5">
    <source>
        <dbReference type="ARBA" id="ARBA00022741"/>
    </source>
</evidence>
<dbReference type="Pfam" id="PF07730">
    <property type="entry name" value="HisKA_3"/>
    <property type="match status" value="1"/>
</dbReference>
<dbReference type="InterPro" id="IPR011712">
    <property type="entry name" value="Sig_transdc_His_kin_sub3_dim/P"/>
</dbReference>
<evidence type="ECO:0000256" key="3">
    <source>
        <dbReference type="ARBA" id="ARBA00022553"/>
    </source>
</evidence>
<dbReference type="PANTHER" id="PTHR24421:SF10">
    <property type="entry name" value="NITRATE_NITRITE SENSOR PROTEIN NARQ"/>
    <property type="match status" value="1"/>
</dbReference>
<dbReference type="Proteomes" id="UP001138997">
    <property type="component" value="Unassembled WGS sequence"/>
</dbReference>
<keyword evidence="4" id="KW-0808">Transferase</keyword>
<dbReference type="GO" id="GO:0016020">
    <property type="term" value="C:membrane"/>
    <property type="evidence" value="ECO:0007669"/>
    <property type="project" value="InterPro"/>
</dbReference>
<dbReference type="GO" id="GO:0000155">
    <property type="term" value="F:phosphorelay sensor kinase activity"/>
    <property type="evidence" value="ECO:0007669"/>
    <property type="project" value="InterPro"/>
</dbReference>
<name>A0A9X1SWM0_9ACTN</name>
<dbReference type="AlphaFoldDB" id="A0A9X1SWM0"/>
<keyword evidence="7" id="KW-0067">ATP-binding</keyword>
<dbReference type="CDD" id="cd16917">
    <property type="entry name" value="HATPase_UhpB-NarQ-NarX-like"/>
    <property type="match status" value="1"/>
</dbReference>
<evidence type="ECO:0000256" key="2">
    <source>
        <dbReference type="ARBA" id="ARBA00012438"/>
    </source>
</evidence>
<dbReference type="Gene3D" id="1.20.5.1930">
    <property type="match status" value="1"/>
</dbReference>
<keyword evidence="9" id="KW-0812">Transmembrane</keyword>
<proteinExistence type="predicted"/>
<keyword evidence="5" id="KW-0547">Nucleotide-binding</keyword>
<accession>A0A9X1SWM0</accession>
<keyword evidence="6 11" id="KW-0418">Kinase</keyword>
<keyword evidence="9" id="KW-1133">Transmembrane helix</keyword>
<dbReference type="PANTHER" id="PTHR24421">
    <property type="entry name" value="NITRATE/NITRITE SENSOR PROTEIN NARX-RELATED"/>
    <property type="match status" value="1"/>
</dbReference>
<protein>
    <recommendedName>
        <fullName evidence="2">histidine kinase</fullName>
        <ecNumber evidence="2">2.7.13.3</ecNumber>
    </recommendedName>
</protein>
<dbReference type="RefSeq" id="WP_231446730.1">
    <property type="nucleotide sequence ID" value="NZ_JAJOMB010000015.1"/>
</dbReference>
<feature type="domain" description="Signal transduction histidine kinase subgroup 3 dimerisation and phosphoacceptor" evidence="10">
    <location>
        <begin position="168"/>
        <end position="231"/>
    </location>
</feature>